<evidence type="ECO:0000256" key="1">
    <source>
        <dbReference type="ARBA" id="ARBA00022741"/>
    </source>
</evidence>
<comment type="caution">
    <text evidence="7">The sequence shown here is derived from an EMBL/GenBank/DDBJ whole genome shotgun (WGS) entry which is preliminary data.</text>
</comment>
<keyword evidence="1" id="KW-0547">Nucleotide-binding</keyword>
<dbReference type="Proteomes" id="UP000647491">
    <property type="component" value="Unassembled WGS sequence"/>
</dbReference>
<keyword evidence="4" id="KW-0238">DNA-binding</keyword>
<evidence type="ECO:0000313" key="8">
    <source>
        <dbReference type="Proteomes" id="UP000647491"/>
    </source>
</evidence>
<accession>A0ABR7NTI1</accession>
<evidence type="ECO:0000313" key="7">
    <source>
        <dbReference type="EMBL" id="MBC8599429.1"/>
    </source>
</evidence>
<keyword evidence="5" id="KW-0804">Transcription</keyword>
<dbReference type="RefSeq" id="WP_262427679.1">
    <property type="nucleotide sequence ID" value="NZ_JACRTJ010000019.1"/>
</dbReference>
<proteinExistence type="predicted"/>
<dbReference type="CDD" id="cd00009">
    <property type="entry name" value="AAA"/>
    <property type="match status" value="1"/>
</dbReference>
<dbReference type="PANTHER" id="PTHR32071">
    <property type="entry name" value="TRANSCRIPTIONAL REGULATORY PROTEIN"/>
    <property type="match status" value="1"/>
</dbReference>
<evidence type="ECO:0000256" key="5">
    <source>
        <dbReference type="ARBA" id="ARBA00023163"/>
    </source>
</evidence>
<keyword evidence="8" id="KW-1185">Reference proteome</keyword>
<protein>
    <submittedName>
        <fullName evidence="7">Sigma 54-interacting transcriptional regulator</fullName>
    </submittedName>
</protein>
<evidence type="ECO:0000256" key="4">
    <source>
        <dbReference type="ARBA" id="ARBA00023125"/>
    </source>
</evidence>
<evidence type="ECO:0000256" key="3">
    <source>
        <dbReference type="ARBA" id="ARBA00023015"/>
    </source>
</evidence>
<dbReference type="PROSITE" id="PS50045">
    <property type="entry name" value="SIGMA54_INTERACT_4"/>
    <property type="match status" value="1"/>
</dbReference>
<feature type="domain" description="Sigma-54 factor interaction" evidence="6">
    <location>
        <begin position="263"/>
        <end position="495"/>
    </location>
</feature>
<organism evidence="7 8">
    <name type="scientific">Enterocloster hominis</name>
    <name type="common">ex Liu et al. 2021</name>
    <dbReference type="NCBI Taxonomy" id="2763663"/>
    <lineage>
        <taxon>Bacteria</taxon>
        <taxon>Bacillati</taxon>
        <taxon>Bacillota</taxon>
        <taxon>Clostridia</taxon>
        <taxon>Lachnospirales</taxon>
        <taxon>Lachnospiraceae</taxon>
        <taxon>Enterocloster</taxon>
    </lineage>
</organism>
<dbReference type="InterPro" id="IPR002078">
    <property type="entry name" value="Sigma_54_int"/>
</dbReference>
<reference evidence="7 8" key="1">
    <citation type="submission" date="2020-08" db="EMBL/GenBank/DDBJ databases">
        <title>Genome public.</title>
        <authorList>
            <person name="Liu C."/>
            <person name="Sun Q."/>
        </authorList>
    </citation>
    <scope>NUCLEOTIDE SEQUENCE [LARGE SCALE GENOMIC DNA]</scope>
    <source>
        <strain evidence="7 8">BX10</strain>
    </source>
</reference>
<dbReference type="SMART" id="SM00382">
    <property type="entry name" value="AAA"/>
    <property type="match status" value="1"/>
</dbReference>
<name>A0ABR7NTI1_9FIRM</name>
<dbReference type="SUPFAM" id="SSF52540">
    <property type="entry name" value="P-loop containing nucleoside triphosphate hydrolases"/>
    <property type="match status" value="1"/>
</dbReference>
<dbReference type="PANTHER" id="PTHR32071:SF57">
    <property type="entry name" value="C4-DICARBOXYLATE TRANSPORT TRANSCRIPTIONAL REGULATORY PROTEIN DCTD"/>
    <property type="match status" value="1"/>
</dbReference>
<keyword evidence="3" id="KW-0805">Transcription regulation</keyword>
<dbReference type="Pfam" id="PF00158">
    <property type="entry name" value="Sigma54_activat"/>
    <property type="match status" value="1"/>
</dbReference>
<dbReference type="EMBL" id="JACRTJ010000019">
    <property type="protein sequence ID" value="MBC8599429.1"/>
    <property type="molecule type" value="Genomic_DNA"/>
</dbReference>
<dbReference type="InterPro" id="IPR025662">
    <property type="entry name" value="Sigma_54_int_dom_ATP-bd_1"/>
</dbReference>
<gene>
    <name evidence="7" type="ORF">H8708_09365</name>
</gene>
<dbReference type="InterPro" id="IPR025944">
    <property type="entry name" value="Sigma_54_int_dom_CS"/>
</dbReference>
<dbReference type="PROSITE" id="PS00688">
    <property type="entry name" value="SIGMA54_INTERACT_3"/>
    <property type="match status" value="1"/>
</dbReference>
<dbReference type="PROSITE" id="PS00675">
    <property type="entry name" value="SIGMA54_INTERACT_1"/>
    <property type="match status" value="1"/>
</dbReference>
<evidence type="ECO:0000256" key="2">
    <source>
        <dbReference type="ARBA" id="ARBA00022840"/>
    </source>
</evidence>
<evidence type="ECO:0000259" key="6">
    <source>
        <dbReference type="PROSITE" id="PS50045"/>
    </source>
</evidence>
<dbReference type="Gene3D" id="1.10.8.60">
    <property type="match status" value="1"/>
</dbReference>
<dbReference type="InterPro" id="IPR025943">
    <property type="entry name" value="Sigma_54_int_dom_ATP-bd_2"/>
</dbReference>
<dbReference type="PROSITE" id="PS00676">
    <property type="entry name" value="SIGMA54_INTERACT_2"/>
    <property type="match status" value="1"/>
</dbReference>
<dbReference type="Pfam" id="PF25601">
    <property type="entry name" value="AAA_lid_14"/>
    <property type="match status" value="1"/>
</dbReference>
<dbReference type="InterPro" id="IPR027417">
    <property type="entry name" value="P-loop_NTPase"/>
</dbReference>
<sequence length="578" mass="64824">MTNLEVIRPFIERFITAVSNSLRLEMAIFDGSCQLFYCTPTYSKKKGRSVHTPSLQEVIENGSILINTPGEMASCIGCRFRDHCPSTIEILCCIHAGTEVAGVLAFTSFTKEGQKRITENDAVYLNAITEMANLFGNQLETMTNGQSPANLDASILPVMELCDQPLLLTDAHGVILQYNQLAEDLLKVCELTSASLWQIFPNSVVKRIMEGNDLFEKSVTISGMATKISTRAVKINGQVTGFYIRISDQLRALSKDTSYFEGIIGTSPAISEVQRMIRRIADSPTPVLITGETGTGKELIARAIHEQSRRSKYPFVAINCSSIPDNLFESELFGYEEGSFTGAKKGGKIGKIEMAQGGTLFLDEIGEMPLFAQPKLLRILQEYELERVGSNKKIHLDIRVIAATNRDLGEMVAEKTFRGDLYYRINVINLKLPPLRTRKDDIIPISENYIKKLKLKLKMDTPLSSISPEARQLLLDYQWPGNVRQLQNVIEYAANLCETDVLMPGDLPETMHTERLPSLPPVSPFPPSQDSRDQELLELFEKYGYTLEGKKRIADELHISLRTLYRRISHLKEELSKN</sequence>
<dbReference type="Gene3D" id="3.40.50.300">
    <property type="entry name" value="P-loop containing nucleotide triphosphate hydrolases"/>
    <property type="match status" value="1"/>
</dbReference>
<dbReference type="InterPro" id="IPR003593">
    <property type="entry name" value="AAA+_ATPase"/>
</dbReference>
<dbReference type="InterPro" id="IPR058031">
    <property type="entry name" value="AAA_lid_NorR"/>
</dbReference>
<keyword evidence="2" id="KW-0067">ATP-binding</keyword>